<organism evidence="1">
    <name type="scientific">Siphoviridae sp. ctv4j104</name>
    <dbReference type="NCBI Taxonomy" id="2826510"/>
    <lineage>
        <taxon>Viruses</taxon>
        <taxon>Duplodnaviria</taxon>
        <taxon>Heunggongvirae</taxon>
        <taxon>Uroviricota</taxon>
        <taxon>Caudoviricetes</taxon>
    </lineage>
</organism>
<dbReference type="EMBL" id="BK014855">
    <property type="protein sequence ID" value="DAD79012.1"/>
    <property type="molecule type" value="Genomic_DNA"/>
</dbReference>
<sequence length="191" mass="22444">MKVYNNELYVSQGEEFTVDFEIQNPDGTPYIVSSDIENPYFLVTFANSRYTQQNQYKLNLWLHMTQPRFKSTNAMKYPGTSWSTYPDVNYGDNNEYANAALYYIGDDYRYFKFTKPGDDAHQGTWLKYDGSHIRFTVESEDTMRWNEQEYLWSISLVDVDGFDVNEKPTGYRILQTILSPTKMHVTTKLSD</sequence>
<accession>A0A8S5M9W9</accession>
<protein>
    <submittedName>
        <fullName evidence="1">Uncharacterized protein</fullName>
    </submittedName>
</protein>
<name>A0A8S5M9W9_9CAUD</name>
<evidence type="ECO:0000313" key="1">
    <source>
        <dbReference type="EMBL" id="DAD79012.1"/>
    </source>
</evidence>
<reference evidence="1" key="1">
    <citation type="journal article" date="2021" name="Proc. Natl. Acad. Sci. U.S.A.">
        <title>A Catalog of Tens of Thousands of Viruses from Human Metagenomes Reveals Hidden Associations with Chronic Diseases.</title>
        <authorList>
            <person name="Tisza M.J."/>
            <person name="Buck C.B."/>
        </authorList>
    </citation>
    <scope>NUCLEOTIDE SEQUENCE</scope>
    <source>
        <strain evidence="1">Ctv4j104</strain>
    </source>
</reference>
<proteinExistence type="predicted"/>